<dbReference type="AlphaFoldDB" id="A0AAJ6QXQ2"/>
<feature type="compositionally biased region" description="Polar residues" evidence="7">
    <location>
        <begin position="420"/>
        <end position="429"/>
    </location>
</feature>
<evidence type="ECO:0000256" key="7">
    <source>
        <dbReference type="SAM" id="MobiDB-lite"/>
    </source>
</evidence>
<keyword evidence="10" id="KW-1185">Reference proteome</keyword>
<dbReference type="GO" id="GO:0046872">
    <property type="term" value="F:metal ion binding"/>
    <property type="evidence" value="ECO:0007669"/>
    <property type="project" value="UniProtKB-KW"/>
</dbReference>
<keyword evidence="5" id="KW-0479">Metal-binding</keyword>
<dbReference type="Proteomes" id="UP000694867">
    <property type="component" value="Unplaced"/>
</dbReference>
<dbReference type="GO" id="GO:0003729">
    <property type="term" value="F:mRNA binding"/>
    <property type="evidence" value="ECO:0007669"/>
    <property type="project" value="TreeGrafter"/>
</dbReference>
<keyword evidence="4" id="KW-0808">Transferase</keyword>
<feature type="domain" description="Poly(A) RNA polymerase mitochondrial-like central palm" evidence="9">
    <location>
        <begin position="86"/>
        <end position="209"/>
    </location>
</feature>
<dbReference type="InterPro" id="IPR045862">
    <property type="entry name" value="Trf4-like"/>
</dbReference>
<feature type="compositionally biased region" description="Basic and acidic residues" evidence="7">
    <location>
        <begin position="439"/>
        <end position="449"/>
    </location>
</feature>
<dbReference type="GO" id="GO:0005730">
    <property type="term" value="C:nucleolus"/>
    <property type="evidence" value="ECO:0007669"/>
    <property type="project" value="TreeGrafter"/>
</dbReference>
<evidence type="ECO:0000259" key="8">
    <source>
        <dbReference type="Pfam" id="PF03828"/>
    </source>
</evidence>
<evidence type="ECO:0000256" key="5">
    <source>
        <dbReference type="ARBA" id="ARBA00022723"/>
    </source>
</evidence>
<dbReference type="InterPro" id="IPR002058">
    <property type="entry name" value="PAP_assoc"/>
</dbReference>
<protein>
    <recommendedName>
        <fullName evidence="3">polynucleotide adenylyltransferase</fullName>
        <ecNumber evidence="3">2.7.7.19</ecNumber>
    </recommendedName>
</protein>
<reference evidence="11" key="1">
    <citation type="submission" date="2025-08" db="UniProtKB">
        <authorList>
            <consortium name="RefSeq"/>
        </authorList>
    </citation>
    <scope>IDENTIFICATION</scope>
</reference>
<dbReference type="SUPFAM" id="SSF81631">
    <property type="entry name" value="PAP/OAS1 substrate-binding domain"/>
    <property type="match status" value="1"/>
</dbReference>
<dbReference type="PANTHER" id="PTHR23092:SF15">
    <property type="entry name" value="INACTIVE NON-CANONICAL POLY(A) RNA POLYMERASE PROTEIN TRF4-2-RELATED"/>
    <property type="match status" value="1"/>
</dbReference>
<dbReference type="GeneID" id="100905792"/>
<dbReference type="RefSeq" id="XP_003747415.1">
    <property type="nucleotide sequence ID" value="XM_003747367.2"/>
</dbReference>
<keyword evidence="6" id="KW-0460">Magnesium</keyword>
<dbReference type="GO" id="GO:0031123">
    <property type="term" value="P:RNA 3'-end processing"/>
    <property type="evidence" value="ECO:0007669"/>
    <property type="project" value="TreeGrafter"/>
</dbReference>
<feature type="domain" description="PAP-associated" evidence="8">
    <location>
        <begin position="278"/>
        <end position="341"/>
    </location>
</feature>
<dbReference type="GO" id="GO:0031499">
    <property type="term" value="C:TRAMP complex"/>
    <property type="evidence" value="ECO:0007669"/>
    <property type="project" value="TreeGrafter"/>
</dbReference>
<dbReference type="FunFam" id="3.30.460.10:FF:000006">
    <property type="entry name" value="non-canonical poly(A) RNA polymerase PAPD5"/>
    <property type="match status" value="1"/>
</dbReference>
<dbReference type="CDD" id="cd05402">
    <property type="entry name" value="NT_PAP_TUTase"/>
    <property type="match status" value="1"/>
</dbReference>
<evidence type="ECO:0000256" key="6">
    <source>
        <dbReference type="ARBA" id="ARBA00022842"/>
    </source>
</evidence>
<proteinExistence type="inferred from homology"/>
<dbReference type="EC" id="2.7.7.19" evidence="3"/>
<dbReference type="InterPro" id="IPR054708">
    <property type="entry name" value="MTPAP-like_central"/>
</dbReference>
<dbReference type="GO" id="GO:0043634">
    <property type="term" value="P:polyadenylation-dependent ncRNA catabolic process"/>
    <property type="evidence" value="ECO:0007669"/>
    <property type="project" value="TreeGrafter"/>
</dbReference>
<dbReference type="GO" id="GO:1990817">
    <property type="term" value="F:poly(A) RNA polymerase activity"/>
    <property type="evidence" value="ECO:0007669"/>
    <property type="project" value="UniProtKB-EC"/>
</dbReference>
<evidence type="ECO:0000256" key="4">
    <source>
        <dbReference type="ARBA" id="ARBA00022679"/>
    </source>
</evidence>
<evidence type="ECO:0000259" key="9">
    <source>
        <dbReference type="Pfam" id="PF22600"/>
    </source>
</evidence>
<dbReference type="Pfam" id="PF03828">
    <property type="entry name" value="PAP_assoc"/>
    <property type="match status" value="1"/>
</dbReference>
<organism evidence="10 11">
    <name type="scientific">Galendromus occidentalis</name>
    <name type="common">western predatory mite</name>
    <dbReference type="NCBI Taxonomy" id="34638"/>
    <lineage>
        <taxon>Eukaryota</taxon>
        <taxon>Metazoa</taxon>
        <taxon>Ecdysozoa</taxon>
        <taxon>Arthropoda</taxon>
        <taxon>Chelicerata</taxon>
        <taxon>Arachnida</taxon>
        <taxon>Acari</taxon>
        <taxon>Parasitiformes</taxon>
        <taxon>Mesostigmata</taxon>
        <taxon>Gamasina</taxon>
        <taxon>Phytoseioidea</taxon>
        <taxon>Phytoseiidae</taxon>
        <taxon>Typhlodrominae</taxon>
        <taxon>Galendromus</taxon>
    </lineage>
</organism>
<comment type="cofactor">
    <cofactor evidence="1">
        <name>Mn(2+)</name>
        <dbReference type="ChEBI" id="CHEBI:29035"/>
    </cofactor>
</comment>
<evidence type="ECO:0000313" key="10">
    <source>
        <dbReference type="Proteomes" id="UP000694867"/>
    </source>
</evidence>
<evidence type="ECO:0000256" key="1">
    <source>
        <dbReference type="ARBA" id="ARBA00001936"/>
    </source>
</evidence>
<comment type="similarity">
    <text evidence="2">Belongs to the DNA polymerase type-B-like family.</text>
</comment>
<dbReference type="InterPro" id="IPR043519">
    <property type="entry name" value="NT_sf"/>
</dbReference>
<evidence type="ECO:0000313" key="11">
    <source>
        <dbReference type="RefSeq" id="XP_003747415.1"/>
    </source>
</evidence>
<dbReference type="Gene3D" id="1.10.1410.10">
    <property type="match status" value="1"/>
</dbReference>
<evidence type="ECO:0000256" key="2">
    <source>
        <dbReference type="ARBA" id="ARBA00008593"/>
    </source>
</evidence>
<dbReference type="PANTHER" id="PTHR23092">
    <property type="entry name" value="POLY(A) RNA POLYMERASE"/>
    <property type="match status" value="1"/>
</dbReference>
<dbReference type="KEGG" id="goe:100905792"/>
<name>A0AAJ6QXQ2_9ACAR</name>
<dbReference type="Pfam" id="PF22600">
    <property type="entry name" value="MTPAP-like_central"/>
    <property type="match status" value="1"/>
</dbReference>
<sequence length="491" mass="55468">MVVMYHVHDPSYNVWSNICQSADLNGMYAHPGMTPQNLGIPFYAKRPYPARKFQSYVVNVCPEVPPYDASPWRSPNRSYSLGLEGLTEEIHDFFMYAQPNAADQSRREQVIEKVRAAIREKWPDCVVEVFGSYKTGLYLPTGDIDMVIQGNWEIIPPLFDLERQLIEKKVGEKNTFKVLDKASVPLIKFKDADTEIRVDLSFNQANCTEAAAFVKQCCRTFPPLAKLIFVLKQYLSLHGLNEVFHGGISSYSLTLMILSFLQLHPEQEMVRSDKPETGKLLVEFLEFYGDRFEYDKMGIRIRDGGALVDKNQLRECLIAAGGPPSSGSNLLCIEDPLTPGNDVARSSYAMSRVRDAFKSAFTCLSKLVHPSLFPMVGNPRPPTLTQMIAAPNGMPYGRIMSPYPEEYCHTKSHSNRGVRGTSTEYSNSKPYPVKKRQRKWSEDRSDKNRAPAPMYAANVEDQCFDIIINGPQIQADRRKGRAVTESPKPVQ</sequence>
<evidence type="ECO:0000256" key="3">
    <source>
        <dbReference type="ARBA" id="ARBA00012388"/>
    </source>
</evidence>
<accession>A0AAJ6QXQ2</accession>
<gene>
    <name evidence="11" type="primary">LOC100905792</name>
</gene>
<feature type="region of interest" description="Disordered" evidence="7">
    <location>
        <begin position="410"/>
        <end position="454"/>
    </location>
</feature>
<dbReference type="SUPFAM" id="SSF81301">
    <property type="entry name" value="Nucleotidyltransferase"/>
    <property type="match status" value="1"/>
</dbReference>
<dbReference type="Gene3D" id="3.30.460.10">
    <property type="entry name" value="Beta Polymerase, domain 2"/>
    <property type="match status" value="1"/>
</dbReference>